<protein>
    <submittedName>
        <fullName evidence="1">Uncharacterized protein</fullName>
    </submittedName>
</protein>
<evidence type="ECO:0000313" key="1">
    <source>
        <dbReference type="EMBL" id="PVM91343.1"/>
    </source>
</evidence>
<proteinExistence type="predicted"/>
<sequence length="140" mass="15498">MASTDFHKALEDLYAAFAVARPRDIDGCPCCVDKRNVDVLLSKPLRKLTADDLHGYASGVFLTVGALGDYFYLLPRLLELSAAGPRWILDPQIVVGRLRHAEWEYWSDVRRGAIVRFLDAWFDQALALAASDEGGFDPGG</sequence>
<comment type="caution">
    <text evidence="1">The sequence shown here is derived from an EMBL/GenBank/DDBJ whole genome shotgun (WGS) entry which is preliminary data.</text>
</comment>
<name>A0A2T9K674_9CAUL</name>
<dbReference type="EMBL" id="QDKQ01000031">
    <property type="protein sequence ID" value="PVM91343.1"/>
    <property type="molecule type" value="Genomic_DNA"/>
</dbReference>
<dbReference type="AlphaFoldDB" id="A0A2T9K674"/>
<evidence type="ECO:0000313" key="2">
    <source>
        <dbReference type="Proteomes" id="UP000245073"/>
    </source>
</evidence>
<reference evidence="1 2" key="1">
    <citation type="submission" date="2018-04" db="EMBL/GenBank/DDBJ databases">
        <title>The genome sequence of Caulobacter sp. 744.</title>
        <authorList>
            <person name="Gao J."/>
            <person name="Sun J."/>
        </authorList>
    </citation>
    <scope>NUCLEOTIDE SEQUENCE [LARGE SCALE GENOMIC DNA]</scope>
    <source>
        <strain evidence="1 2">774</strain>
    </source>
</reference>
<organism evidence="1 2">
    <name type="scientific">Caulobacter endophyticus</name>
    <dbReference type="NCBI Taxonomy" id="2172652"/>
    <lineage>
        <taxon>Bacteria</taxon>
        <taxon>Pseudomonadati</taxon>
        <taxon>Pseudomonadota</taxon>
        <taxon>Alphaproteobacteria</taxon>
        <taxon>Caulobacterales</taxon>
        <taxon>Caulobacteraceae</taxon>
        <taxon>Caulobacter</taxon>
    </lineage>
</organism>
<dbReference type="Proteomes" id="UP000245073">
    <property type="component" value="Unassembled WGS sequence"/>
</dbReference>
<dbReference type="OrthoDB" id="4535590at2"/>
<dbReference type="RefSeq" id="WP_109100297.1">
    <property type="nucleotide sequence ID" value="NZ_QDKQ01000031.1"/>
</dbReference>
<accession>A0A2T9K674</accession>
<gene>
    <name evidence="1" type="ORF">DDF67_07630</name>
</gene>
<keyword evidence="2" id="KW-1185">Reference proteome</keyword>